<dbReference type="InterPro" id="IPR001810">
    <property type="entry name" value="F-box_dom"/>
</dbReference>
<keyword evidence="3" id="KW-1185">Reference proteome</keyword>
<dbReference type="AlphaFoldDB" id="A0A2B7WXL6"/>
<dbReference type="SUPFAM" id="SSF81383">
    <property type="entry name" value="F-box domain"/>
    <property type="match status" value="1"/>
</dbReference>
<gene>
    <name evidence="2" type="ORF">AJ80_09029</name>
</gene>
<dbReference type="EMBL" id="PDNA01000238">
    <property type="protein sequence ID" value="PGH01339.1"/>
    <property type="molecule type" value="Genomic_DNA"/>
</dbReference>
<evidence type="ECO:0000313" key="3">
    <source>
        <dbReference type="Proteomes" id="UP000224634"/>
    </source>
</evidence>
<evidence type="ECO:0000313" key="2">
    <source>
        <dbReference type="EMBL" id="PGH01339.1"/>
    </source>
</evidence>
<organism evidence="2 3">
    <name type="scientific">Polytolypa hystricis (strain UAMH7299)</name>
    <dbReference type="NCBI Taxonomy" id="1447883"/>
    <lineage>
        <taxon>Eukaryota</taxon>
        <taxon>Fungi</taxon>
        <taxon>Dikarya</taxon>
        <taxon>Ascomycota</taxon>
        <taxon>Pezizomycotina</taxon>
        <taxon>Eurotiomycetes</taxon>
        <taxon>Eurotiomycetidae</taxon>
        <taxon>Onygenales</taxon>
        <taxon>Onygenales incertae sedis</taxon>
        <taxon>Polytolypa</taxon>
    </lineage>
</organism>
<name>A0A2B7WXL6_POLH7</name>
<dbReference type="Proteomes" id="UP000224634">
    <property type="component" value="Unassembled WGS sequence"/>
</dbReference>
<proteinExistence type="predicted"/>
<feature type="domain" description="F-box" evidence="1">
    <location>
        <begin position="50"/>
        <end position="85"/>
    </location>
</feature>
<accession>A0A2B7WXL6</accession>
<dbReference type="OrthoDB" id="8864979at2759"/>
<reference evidence="2 3" key="1">
    <citation type="submission" date="2017-10" db="EMBL/GenBank/DDBJ databases">
        <title>Comparative genomics in systemic dimorphic fungi from Ajellomycetaceae.</title>
        <authorList>
            <person name="Munoz J.F."/>
            <person name="Mcewen J.G."/>
            <person name="Clay O.K."/>
            <person name="Cuomo C.A."/>
        </authorList>
    </citation>
    <scope>NUCLEOTIDE SEQUENCE [LARGE SCALE GENOMIC DNA]</scope>
    <source>
        <strain evidence="2 3">UAMH7299</strain>
    </source>
</reference>
<dbReference type="Pfam" id="PF12937">
    <property type="entry name" value="F-box-like"/>
    <property type="match status" value="1"/>
</dbReference>
<sequence>MPTALEVQTRKFRAAFDKASSYFKKYHEVHAHRRSESEPRLSRINTSSCWDNLPVELQISIFGLCRLQDIYDLRRVSRAFHNLIDIHEQAIAREYLRIRRHGSLPRPIDESSSYTREPQDDVILLSDLFPPSTARGGGGRGASGRKDAYTFEYLWTLKRRQEVCSKLAYYIADRVMDRYMHYSSYRSSFASKRDRKALSDRGIDLLQYKLTPLMFYTLFFLESYARARLQTRDYYYAEYLRGRLPALVQPSDRTTMYRDLQRTILQTPPFTDTATLISTHHCIHVLVTYLRSALSPEPPHQANDPCVSMLLTTCSLARIAEFFAAEKGGGNQRVMRREFMHNMQADFDRYRDDESAAKVFGGGQAGKEPPPVREIWFEAAKNEMRERGVLQHETEEWVVVWEGARISMGCQHCVGEEGWKA</sequence>
<dbReference type="InterPro" id="IPR036047">
    <property type="entry name" value="F-box-like_dom_sf"/>
</dbReference>
<evidence type="ECO:0000259" key="1">
    <source>
        <dbReference type="Pfam" id="PF12937"/>
    </source>
</evidence>
<protein>
    <recommendedName>
        <fullName evidence="1">F-box domain-containing protein</fullName>
    </recommendedName>
</protein>
<comment type="caution">
    <text evidence="2">The sequence shown here is derived from an EMBL/GenBank/DDBJ whole genome shotgun (WGS) entry which is preliminary data.</text>
</comment>